<dbReference type="AlphaFoldDB" id="A0A9W6PR46"/>
<evidence type="ECO:0000256" key="1">
    <source>
        <dbReference type="SAM" id="MobiDB-lite"/>
    </source>
</evidence>
<proteinExistence type="predicted"/>
<dbReference type="InterPro" id="IPR008912">
    <property type="entry name" value="Uncharacterised_CoxE"/>
</dbReference>
<dbReference type="SUPFAM" id="SSF53300">
    <property type="entry name" value="vWA-like"/>
    <property type="match status" value="1"/>
</dbReference>
<keyword evidence="3" id="KW-1185">Reference proteome</keyword>
<dbReference type="InterPro" id="IPR036465">
    <property type="entry name" value="vWFA_dom_sf"/>
</dbReference>
<evidence type="ECO:0000313" key="3">
    <source>
        <dbReference type="Proteomes" id="UP001165124"/>
    </source>
</evidence>
<dbReference type="Gene3D" id="2.60.60.30">
    <property type="entry name" value="sav2460 like domains"/>
    <property type="match status" value="1"/>
</dbReference>
<gene>
    <name evidence="2" type="ORF">Arub01_01260</name>
</gene>
<reference evidence="2" key="1">
    <citation type="submission" date="2023-02" db="EMBL/GenBank/DDBJ databases">
        <title>Actinomadura rubrobrunea NBRC 14622.</title>
        <authorList>
            <person name="Ichikawa N."/>
            <person name="Sato H."/>
            <person name="Tonouchi N."/>
        </authorList>
    </citation>
    <scope>NUCLEOTIDE SEQUENCE</scope>
    <source>
        <strain evidence="2">NBRC 14622</strain>
    </source>
</reference>
<feature type="region of interest" description="Disordered" evidence="1">
    <location>
        <begin position="152"/>
        <end position="211"/>
    </location>
</feature>
<dbReference type="Gene3D" id="3.40.50.410">
    <property type="entry name" value="von Willebrand factor, type A domain"/>
    <property type="match status" value="1"/>
</dbReference>
<dbReference type="Pfam" id="PF05762">
    <property type="entry name" value="VWA_CoxE"/>
    <property type="match status" value="1"/>
</dbReference>
<name>A0A9W6PR46_9ACTN</name>
<protein>
    <recommendedName>
        <fullName evidence="4">VWA domain-containing protein</fullName>
    </recommendedName>
</protein>
<sequence length="402" mass="42777">MPGTGLRKAQNVPLSRTSTAAFELDPSGRASLVAVFLDAEGRCLATVADDRGLLIGLADAPAGTDRVVLAVEVADGPVSAVRGLRCAVRGDDGSDLAVLSGAAAGENSPDPVHLLGECYRRADGWWFREIGYGLADEAAIARTLGPAALDHHRRRAALARPKPAEKPASDGSKTAAEAAPDGTSKPAGEPKPARKRPVRGLPPANLASARLVGERTARGPVSLEVAVDLSGSMYRYAELRRAALAALRDFARREMAAGDLLTSVAFADRAAVLVPPVDVRKLRRVTDRPARDVGGGTLLAPALHLLMRLRAKRPPVPPEACGLMVISDGELFDPPRELDALIWRAHYGHISLVVPEEEHPPMLDGHAWFRHAAVRSFRNADQLGLIYGSVFAALTGQRLERR</sequence>
<comment type="caution">
    <text evidence="2">The sequence shown here is derived from an EMBL/GenBank/DDBJ whole genome shotgun (WGS) entry which is preliminary data.</text>
</comment>
<accession>A0A9W6PR46</accession>
<evidence type="ECO:0008006" key="4">
    <source>
        <dbReference type="Google" id="ProtNLM"/>
    </source>
</evidence>
<dbReference type="Proteomes" id="UP001165124">
    <property type="component" value="Unassembled WGS sequence"/>
</dbReference>
<organism evidence="2 3">
    <name type="scientific">Actinomadura rubrobrunea</name>
    <dbReference type="NCBI Taxonomy" id="115335"/>
    <lineage>
        <taxon>Bacteria</taxon>
        <taxon>Bacillati</taxon>
        <taxon>Actinomycetota</taxon>
        <taxon>Actinomycetes</taxon>
        <taxon>Streptosporangiales</taxon>
        <taxon>Thermomonosporaceae</taxon>
        <taxon>Actinomadura</taxon>
    </lineage>
</organism>
<dbReference type="RefSeq" id="WP_067913458.1">
    <property type="nucleotide sequence ID" value="NZ_BSRZ01000001.1"/>
</dbReference>
<dbReference type="EMBL" id="BSRZ01000001">
    <property type="protein sequence ID" value="GLW61882.1"/>
    <property type="molecule type" value="Genomic_DNA"/>
</dbReference>
<evidence type="ECO:0000313" key="2">
    <source>
        <dbReference type="EMBL" id="GLW61882.1"/>
    </source>
</evidence>